<protein>
    <submittedName>
        <fullName evidence="1">Uncharacterized protein</fullName>
    </submittedName>
</protein>
<dbReference type="OrthoDB" id="9758243at2"/>
<reference evidence="1 2" key="1">
    <citation type="submission" date="2014-02" db="EMBL/GenBank/DDBJ databases">
        <title>Genome sequence of Ureaplasma diversum strain 246.</title>
        <authorList>
            <person name="Sirand-Pugnet P."/>
            <person name="Breton M."/>
            <person name="Dordet-Frisoni E."/>
            <person name="Baranowski E."/>
            <person name="Barre A."/>
            <person name="Couture C."/>
            <person name="Dupuy V."/>
            <person name="Gaurivaud P."/>
            <person name="Jacob D."/>
            <person name="Lemaitre C."/>
            <person name="Manso-Silvan L."/>
            <person name="Nikolski M."/>
            <person name="Nouvel L.-X."/>
            <person name="Poumarat F."/>
            <person name="Tardy F."/>
            <person name="Thebault P."/>
            <person name="Theil S."/>
            <person name="Citti C."/>
            <person name="Thiaucourt F."/>
            <person name="Blanchard A."/>
        </authorList>
    </citation>
    <scope>NUCLEOTIDE SEQUENCE [LARGE SCALE GENOMIC DNA]</scope>
    <source>
        <strain evidence="1 2">NCTC 246</strain>
    </source>
</reference>
<organism evidence="1 2">
    <name type="scientific">Ureaplasma diversum NCTC 246</name>
    <dbReference type="NCBI Taxonomy" id="1188241"/>
    <lineage>
        <taxon>Bacteria</taxon>
        <taxon>Bacillati</taxon>
        <taxon>Mycoplasmatota</taxon>
        <taxon>Mycoplasmoidales</taxon>
        <taxon>Mycoplasmoidaceae</taxon>
        <taxon>Ureaplasma</taxon>
    </lineage>
</organism>
<comment type="caution">
    <text evidence="1">The sequence shown here is derived from an EMBL/GenBank/DDBJ whole genome shotgun (WGS) entry which is preliminary data.</text>
</comment>
<dbReference type="EMBL" id="JFDP01000062">
    <property type="protein sequence ID" value="KEZ22712.1"/>
    <property type="molecule type" value="Genomic_DNA"/>
</dbReference>
<dbReference type="AlphaFoldDB" id="A0A084EXM0"/>
<dbReference type="Proteomes" id="UP000028537">
    <property type="component" value="Unassembled WGS sequence"/>
</dbReference>
<sequence>MRCCNWTYFRGTFDVLLTRYHDAINYLNQKTNHRNKNKVNFYDMTSSILEVNTGLIDTDYINSRFEKYIKSLNDGSNVEDIEAAKKQLHSSFAYLSKDEQKYASIFLKDIERGEVKIIPNKSIREYINDYIVEASNNKIDIVAKTFLKEGKEQELRNIIQLNLNANNLNAYNRFTEFKKCIDINKAAIYFNQLEQKELSTKDINTKIDSFFRAFVVDVDNTDFKDLNENKSE</sequence>
<gene>
    <name evidence="1" type="ORF">UDIV_5000</name>
</gene>
<keyword evidence="2" id="KW-1185">Reference proteome</keyword>
<evidence type="ECO:0000313" key="1">
    <source>
        <dbReference type="EMBL" id="KEZ22712.1"/>
    </source>
</evidence>
<accession>A0A084EXM0</accession>
<name>A0A084EXM0_9BACT</name>
<evidence type="ECO:0000313" key="2">
    <source>
        <dbReference type="Proteomes" id="UP000028537"/>
    </source>
</evidence>
<dbReference type="eggNOG" id="COG0610">
    <property type="taxonomic scope" value="Bacteria"/>
</dbReference>
<proteinExistence type="predicted"/>
<dbReference type="RefSeq" id="WP_038103031.1">
    <property type="nucleotide sequence ID" value="NZ_JFDP01000062.1"/>
</dbReference>